<feature type="region of interest" description="Disordered" evidence="2">
    <location>
        <begin position="182"/>
        <end position="269"/>
    </location>
</feature>
<dbReference type="GO" id="GO:0008270">
    <property type="term" value="F:zinc ion binding"/>
    <property type="evidence" value="ECO:0007669"/>
    <property type="project" value="UniProtKB-KW"/>
</dbReference>
<feature type="region of interest" description="Disordered" evidence="2">
    <location>
        <begin position="94"/>
        <end position="164"/>
    </location>
</feature>
<feature type="compositionally biased region" description="Polar residues" evidence="2">
    <location>
        <begin position="220"/>
        <end position="231"/>
    </location>
</feature>
<proteinExistence type="predicted"/>
<keyword evidence="1" id="KW-0862">Zinc</keyword>
<feature type="compositionally biased region" description="Basic and acidic residues" evidence="2">
    <location>
        <begin position="94"/>
        <end position="114"/>
    </location>
</feature>
<feature type="compositionally biased region" description="Basic and acidic residues" evidence="2">
    <location>
        <begin position="982"/>
        <end position="998"/>
    </location>
</feature>
<organism evidence="4 5">
    <name type="scientific">Mesorhabditis belari</name>
    <dbReference type="NCBI Taxonomy" id="2138241"/>
    <lineage>
        <taxon>Eukaryota</taxon>
        <taxon>Metazoa</taxon>
        <taxon>Ecdysozoa</taxon>
        <taxon>Nematoda</taxon>
        <taxon>Chromadorea</taxon>
        <taxon>Rhabditida</taxon>
        <taxon>Rhabditina</taxon>
        <taxon>Rhabditomorpha</taxon>
        <taxon>Rhabditoidea</taxon>
        <taxon>Rhabditidae</taxon>
        <taxon>Mesorhabditinae</taxon>
        <taxon>Mesorhabditis</taxon>
    </lineage>
</organism>
<dbReference type="AlphaFoldDB" id="A0AAF3F5Q9"/>
<dbReference type="WBParaSite" id="MBELARI_LOCUS21722.1">
    <property type="protein sequence ID" value="MBELARI_LOCUS21722.1"/>
    <property type="gene ID" value="MBELARI_LOCUS21722"/>
</dbReference>
<protein>
    <recommendedName>
        <fullName evidence="3">DH domain-containing protein</fullName>
    </recommendedName>
</protein>
<dbReference type="InterPro" id="IPR035899">
    <property type="entry name" value="DBL_dom_sf"/>
</dbReference>
<dbReference type="PROSITE" id="PS50010">
    <property type="entry name" value="DH_2"/>
    <property type="match status" value="1"/>
</dbReference>
<feature type="compositionally biased region" description="Polar residues" evidence="2">
    <location>
        <begin position="856"/>
        <end position="865"/>
    </location>
</feature>
<evidence type="ECO:0000256" key="2">
    <source>
        <dbReference type="SAM" id="MobiDB-lite"/>
    </source>
</evidence>
<feature type="compositionally biased region" description="Basic and acidic residues" evidence="2">
    <location>
        <begin position="892"/>
        <end position="912"/>
    </location>
</feature>
<feature type="region of interest" description="Disordered" evidence="2">
    <location>
        <begin position="802"/>
        <end position="914"/>
    </location>
</feature>
<evidence type="ECO:0000313" key="5">
    <source>
        <dbReference type="WBParaSite" id="MBELARI_LOCUS21722.1"/>
    </source>
</evidence>
<feature type="domain" description="DH" evidence="3">
    <location>
        <begin position="310"/>
        <end position="505"/>
    </location>
</feature>
<dbReference type="Pfam" id="PF00621">
    <property type="entry name" value="RhoGEF"/>
    <property type="match status" value="1"/>
</dbReference>
<keyword evidence="1" id="KW-0863">Zinc-finger</keyword>
<feature type="compositionally biased region" description="Acidic residues" evidence="2">
    <location>
        <begin position="872"/>
        <end position="891"/>
    </location>
</feature>
<feature type="compositionally biased region" description="Basic and acidic residues" evidence="2">
    <location>
        <begin position="671"/>
        <end position="691"/>
    </location>
</feature>
<sequence length="1096" mass="125954">MIELQRKCFRKNCDGFGFLNRRALSDSELCISSDEVSERTSILDKYGLIDAAEEDFPLPAKTCICIPDGVVIGEFECTVSPEFFESLAKSFEHEHEHGPIVETSDGKEVKELEKQASQPILRERPLLGDLPLRVSDPTGRSRSKSPEHKEESQSRDSSAPPLPRRVVSLAIGGLKKSLGIGKVKKEVSQEEDGSENGHDDHHNHISTLRQHLKRSERDSQSSANTSISSYFSLPRPSLNRQNGLPDDLASCMSPTSSGPLTDFEEGMPERPSRLQLELPLWSRFGLFDADEYNSWSKKFRTDSMVAKEVLRQDKIYELISTEKQHCANLAFLKQAYRTRFLEDAHDLSLGQYEIDILIPDVLDALLVFHINLLHRLTERQKEKDQVETIADIIVEELSESGEHTARAVNAYTTFGVNKEESEKKLEELKERALFRKYLDNLVQSDPWYRKFEKFKSLMTRAMARTTRYHLILQDIQKNDLNDARKDLNYAAVMAAKGFASRIDQALCVSQMTKTWEIIRERIDWTARTKIATNDATMPLVDFYMTDLSSDKSEGEGRKILGIGQVTVKPIGSDKFNGDTSCTLILFDDILVFLQKRQQRYVFFPQEQAVFAVATLYPRAIERGWSTHLMSSSFKPMLMELQFRNKSDRAKWMDVFEKGISRAPKQVRLPPRRPDAQTAKEREKEERRQRDAEEHWVRRLESHFEERRDSEGVVAEYLDRRMQWFDRLRSIVSEMPFKSRQEIPEKVKATVRQRFRELRQLRVEPISKLVAKCTQARDQDLIDFFDDTAEIVYARLKTENDIQNLDSDSGSDTSGSEGKNLPRRVQTFHGMSTPKREKGSFRRHTTVPKMSSMIHGASTSSTSKLETATLRMEEEDEEIEEKNDEEEVTSDEEQNKEGIPESPKTRERNREIVQKTQRLPLTMNLRARRAATQIIKENAELRQINDRLKHDLAMSRTALSLYEKSRVAPLGANGTGSSVSSSETHEALRRKEQELREGETRLNQDRDDFLDKKTQLEDKLKKQETELEERWRVLMEKETLIGGNLANLREDRRTAPPAMARPIPIPVLGNRTESIPIVPTLSPALMSLAETKTKKKK</sequence>
<keyword evidence="1" id="KW-0479">Metal-binding</keyword>
<dbReference type="SUPFAM" id="SSF48065">
    <property type="entry name" value="DBL homology domain (DH-domain)"/>
    <property type="match status" value="1"/>
</dbReference>
<feature type="region of interest" description="Disordered" evidence="2">
    <location>
        <begin position="969"/>
        <end position="998"/>
    </location>
</feature>
<feature type="region of interest" description="Disordered" evidence="2">
    <location>
        <begin position="663"/>
        <end position="691"/>
    </location>
</feature>
<dbReference type="InterPro" id="IPR000219">
    <property type="entry name" value="DH_dom"/>
</dbReference>
<evidence type="ECO:0000259" key="3">
    <source>
        <dbReference type="PROSITE" id="PS50010"/>
    </source>
</evidence>
<dbReference type="Proteomes" id="UP000887575">
    <property type="component" value="Unassembled WGS sequence"/>
</dbReference>
<evidence type="ECO:0000313" key="4">
    <source>
        <dbReference type="Proteomes" id="UP000887575"/>
    </source>
</evidence>
<feature type="compositionally biased region" description="Basic and acidic residues" evidence="2">
    <location>
        <begin position="144"/>
        <end position="154"/>
    </location>
</feature>
<name>A0AAF3F5Q9_9BILA</name>
<dbReference type="InterPro" id="IPR011993">
    <property type="entry name" value="PH-like_dom_sf"/>
</dbReference>
<keyword evidence="4" id="KW-1185">Reference proteome</keyword>
<dbReference type="GO" id="GO:0005085">
    <property type="term" value="F:guanyl-nucleotide exchange factor activity"/>
    <property type="evidence" value="ECO:0007669"/>
    <property type="project" value="InterPro"/>
</dbReference>
<feature type="compositionally biased region" description="Low complexity" evidence="2">
    <location>
        <begin position="805"/>
        <end position="817"/>
    </location>
</feature>
<dbReference type="Gene3D" id="2.30.29.30">
    <property type="entry name" value="Pleckstrin-homology domain (PH domain)/Phosphotyrosine-binding domain (PTB)"/>
    <property type="match status" value="1"/>
</dbReference>
<dbReference type="PANTHER" id="PTHR13944:SF21">
    <property type="entry name" value="CYSTS, ISOFORM C"/>
    <property type="match status" value="1"/>
</dbReference>
<dbReference type="SMART" id="SM00325">
    <property type="entry name" value="RhoGEF"/>
    <property type="match status" value="1"/>
</dbReference>
<reference evidence="5" key="1">
    <citation type="submission" date="2024-02" db="UniProtKB">
        <authorList>
            <consortium name="WormBaseParasite"/>
        </authorList>
    </citation>
    <scope>IDENTIFICATION</scope>
</reference>
<accession>A0AAF3F5Q9</accession>
<dbReference type="GO" id="GO:0035023">
    <property type="term" value="P:regulation of Rho protein signal transduction"/>
    <property type="evidence" value="ECO:0007669"/>
    <property type="project" value="TreeGrafter"/>
</dbReference>
<evidence type="ECO:0000256" key="1">
    <source>
        <dbReference type="ARBA" id="ARBA00022771"/>
    </source>
</evidence>
<dbReference type="SUPFAM" id="SSF50729">
    <property type="entry name" value="PH domain-like"/>
    <property type="match status" value="1"/>
</dbReference>
<dbReference type="InterPro" id="IPR051632">
    <property type="entry name" value="Rho_GEF"/>
</dbReference>
<dbReference type="PANTHER" id="PTHR13944">
    <property type="entry name" value="AGAP007712-PA"/>
    <property type="match status" value="1"/>
</dbReference>
<dbReference type="Gene3D" id="1.20.900.10">
    <property type="entry name" value="Dbl homology (DH) domain"/>
    <property type="match status" value="1"/>
</dbReference>